<dbReference type="SMART" id="SM00499">
    <property type="entry name" value="AAI"/>
    <property type="match status" value="1"/>
</dbReference>
<name>A0A8K0E2J1_9ROSA</name>
<gene>
    <name evidence="15" type="ORF">FNV43_RR15866</name>
</gene>
<comment type="subcellular location">
    <subcellularLocation>
        <location evidence="2">Cell membrane</location>
        <topology evidence="2">Lipid-anchor</topology>
        <topology evidence="2">GPI-anchor</topology>
    </subcellularLocation>
</comment>
<keyword evidence="8" id="KW-0446">Lipid-binding</keyword>
<keyword evidence="10" id="KW-0325">Glycoprotein</keyword>
<dbReference type="Pfam" id="PF14368">
    <property type="entry name" value="LTP_2"/>
    <property type="match status" value="1"/>
</dbReference>
<dbReference type="EMBL" id="VOIH02000007">
    <property type="protein sequence ID" value="KAF3441950.1"/>
    <property type="molecule type" value="Genomic_DNA"/>
</dbReference>
<dbReference type="Gene3D" id="1.10.110.10">
    <property type="entry name" value="Plant lipid-transfer and hydrophobic proteins"/>
    <property type="match status" value="1"/>
</dbReference>
<dbReference type="InterPro" id="IPR036312">
    <property type="entry name" value="Bifun_inhib/LTP/seed_sf"/>
</dbReference>
<feature type="compositionally biased region" description="Polar residues" evidence="12">
    <location>
        <begin position="164"/>
        <end position="174"/>
    </location>
</feature>
<feature type="region of interest" description="Disordered" evidence="12">
    <location>
        <begin position="127"/>
        <end position="175"/>
    </location>
</feature>
<evidence type="ECO:0000256" key="1">
    <source>
        <dbReference type="ARBA" id="ARBA00003211"/>
    </source>
</evidence>
<dbReference type="InterPro" id="IPR016140">
    <property type="entry name" value="Bifunc_inhib/LTP/seed_store"/>
</dbReference>
<keyword evidence="9" id="KW-1015">Disulfide bond</keyword>
<dbReference type="Proteomes" id="UP000796880">
    <property type="component" value="Unassembled WGS sequence"/>
</dbReference>
<evidence type="ECO:0000256" key="4">
    <source>
        <dbReference type="ARBA" id="ARBA00022448"/>
    </source>
</evidence>
<evidence type="ECO:0000256" key="7">
    <source>
        <dbReference type="ARBA" id="ARBA00022729"/>
    </source>
</evidence>
<dbReference type="OrthoDB" id="1191797at2759"/>
<evidence type="ECO:0000256" key="9">
    <source>
        <dbReference type="ARBA" id="ARBA00023157"/>
    </source>
</evidence>
<keyword evidence="5" id="KW-1003">Cell membrane</keyword>
<sequence>MRRSKRVVIALLCIVVAILATSSTTMGAMEDEEQECVDQLANLASCIPFVSGTAKKPTPECCEDTRKVKATKPKCLCVLIKESTDPSMGLSVNTTLAIQMPSACNIDAKVSDCPSILNLPPNSPDAKIFKEADSNSTASSESPGTTSASTSPAGSSSSSSSGSKTDSNTAPISSNGGGAKIKFGGAKIKLTEVGNMLGMTWRVVAVAIWVLFI</sequence>
<keyword evidence="11" id="KW-0449">Lipoprotein</keyword>
<keyword evidence="7 13" id="KW-0732">Signal</keyword>
<dbReference type="CDD" id="cd00010">
    <property type="entry name" value="AAI_LTSS"/>
    <property type="match status" value="1"/>
</dbReference>
<feature type="chain" id="PRO_5035477950" description="Bifunctional inhibitor/plant lipid transfer protein/seed storage helical domain-containing protein" evidence="13">
    <location>
        <begin position="21"/>
        <end position="213"/>
    </location>
</feature>
<evidence type="ECO:0000313" key="15">
    <source>
        <dbReference type="EMBL" id="KAF3441950.1"/>
    </source>
</evidence>
<comment type="caution">
    <text evidence="15">The sequence shown here is derived from an EMBL/GenBank/DDBJ whole genome shotgun (WGS) entry which is preliminary data.</text>
</comment>
<proteinExistence type="inferred from homology"/>
<accession>A0A8K0E2J1</accession>
<feature type="domain" description="Bifunctional inhibitor/plant lipid transfer protein/seed storage helical" evidence="14">
    <location>
        <begin position="36"/>
        <end position="113"/>
    </location>
</feature>
<evidence type="ECO:0000256" key="12">
    <source>
        <dbReference type="SAM" id="MobiDB-lite"/>
    </source>
</evidence>
<evidence type="ECO:0000256" key="11">
    <source>
        <dbReference type="ARBA" id="ARBA00023288"/>
    </source>
</evidence>
<evidence type="ECO:0000256" key="13">
    <source>
        <dbReference type="SAM" id="SignalP"/>
    </source>
</evidence>
<dbReference type="AlphaFoldDB" id="A0A8K0E2J1"/>
<dbReference type="GO" id="GO:0005886">
    <property type="term" value="C:plasma membrane"/>
    <property type="evidence" value="ECO:0007669"/>
    <property type="project" value="UniProtKB-SubCell"/>
</dbReference>
<dbReference type="InterPro" id="IPR043325">
    <property type="entry name" value="LTSS"/>
</dbReference>
<protein>
    <recommendedName>
        <fullName evidence="14">Bifunctional inhibitor/plant lipid transfer protein/seed storage helical domain-containing protein</fullName>
    </recommendedName>
</protein>
<evidence type="ECO:0000256" key="5">
    <source>
        <dbReference type="ARBA" id="ARBA00022475"/>
    </source>
</evidence>
<organism evidence="15 16">
    <name type="scientific">Rhamnella rubrinervis</name>
    <dbReference type="NCBI Taxonomy" id="2594499"/>
    <lineage>
        <taxon>Eukaryota</taxon>
        <taxon>Viridiplantae</taxon>
        <taxon>Streptophyta</taxon>
        <taxon>Embryophyta</taxon>
        <taxon>Tracheophyta</taxon>
        <taxon>Spermatophyta</taxon>
        <taxon>Magnoliopsida</taxon>
        <taxon>eudicotyledons</taxon>
        <taxon>Gunneridae</taxon>
        <taxon>Pentapetalae</taxon>
        <taxon>rosids</taxon>
        <taxon>fabids</taxon>
        <taxon>Rosales</taxon>
        <taxon>Rhamnaceae</taxon>
        <taxon>rhamnoid group</taxon>
        <taxon>Rhamneae</taxon>
        <taxon>Rhamnella</taxon>
    </lineage>
</organism>
<keyword evidence="4" id="KW-0813">Transport</keyword>
<dbReference type="GO" id="GO:0098552">
    <property type="term" value="C:side of membrane"/>
    <property type="evidence" value="ECO:0007669"/>
    <property type="project" value="UniProtKB-KW"/>
</dbReference>
<comment type="similarity">
    <text evidence="3">Belongs to the plant LTP family.</text>
</comment>
<evidence type="ECO:0000259" key="14">
    <source>
        <dbReference type="SMART" id="SM00499"/>
    </source>
</evidence>
<comment type="function">
    <text evidence="1">Plant non-specific lipid-transfer proteins transfer phospholipids as well as galactolipids across membranes. May play a role in wax or cutin deposition in the cell walls of expanding epidermal cells and certain secretory tissues.</text>
</comment>
<evidence type="ECO:0000256" key="8">
    <source>
        <dbReference type="ARBA" id="ARBA00023121"/>
    </source>
</evidence>
<evidence type="ECO:0000256" key="6">
    <source>
        <dbReference type="ARBA" id="ARBA00022622"/>
    </source>
</evidence>
<evidence type="ECO:0000256" key="3">
    <source>
        <dbReference type="ARBA" id="ARBA00009748"/>
    </source>
</evidence>
<evidence type="ECO:0000313" key="16">
    <source>
        <dbReference type="Proteomes" id="UP000796880"/>
    </source>
</evidence>
<feature type="compositionally biased region" description="Low complexity" evidence="12">
    <location>
        <begin position="136"/>
        <end position="163"/>
    </location>
</feature>
<feature type="signal peptide" evidence="13">
    <location>
        <begin position="1"/>
        <end position="20"/>
    </location>
</feature>
<dbReference type="GO" id="GO:0008289">
    <property type="term" value="F:lipid binding"/>
    <property type="evidence" value="ECO:0007669"/>
    <property type="project" value="UniProtKB-KW"/>
</dbReference>
<keyword evidence="16" id="KW-1185">Reference proteome</keyword>
<evidence type="ECO:0000256" key="2">
    <source>
        <dbReference type="ARBA" id="ARBA00004609"/>
    </source>
</evidence>
<dbReference type="PANTHER" id="PTHR33044">
    <property type="entry name" value="BIFUNCTIONAL INHIBITOR/LIPID-TRANSFER PROTEIN/SEED STORAGE 2S ALBUMIN SUPERFAMILY PROTEIN-RELATED"/>
    <property type="match status" value="1"/>
</dbReference>
<reference evidence="15" key="1">
    <citation type="submission" date="2020-03" db="EMBL/GenBank/DDBJ databases">
        <title>A high-quality chromosome-level genome assembly of a woody plant with both climbing and erect habits, Rhamnella rubrinervis.</title>
        <authorList>
            <person name="Lu Z."/>
            <person name="Yang Y."/>
            <person name="Zhu X."/>
            <person name="Sun Y."/>
        </authorList>
    </citation>
    <scope>NUCLEOTIDE SEQUENCE</scope>
    <source>
        <strain evidence="15">BYM</strain>
        <tissue evidence="15">Leaf</tissue>
    </source>
</reference>
<keyword evidence="6" id="KW-0472">Membrane</keyword>
<dbReference type="SUPFAM" id="SSF47699">
    <property type="entry name" value="Bifunctional inhibitor/lipid-transfer protein/seed storage 2S albumin"/>
    <property type="match status" value="1"/>
</dbReference>
<keyword evidence="6" id="KW-0336">GPI-anchor</keyword>
<evidence type="ECO:0000256" key="10">
    <source>
        <dbReference type="ARBA" id="ARBA00023180"/>
    </source>
</evidence>